<keyword evidence="3" id="KW-0732">Signal</keyword>
<gene>
    <name evidence="5" type="ORF">P7K49_011571</name>
</gene>
<keyword evidence="2" id="KW-0539">Nucleus</keyword>
<dbReference type="Pfam" id="PF18016">
    <property type="entry name" value="SAM_3"/>
    <property type="match status" value="1"/>
</dbReference>
<evidence type="ECO:0000313" key="6">
    <source>
        <dbReference type="Proteomes" id="UP001266305"/>
    </source>
</evidence>
<reference evidence="5 6" key="1">
    <citation type="submission" date="2023-05" db="EMBL/GenBank/DDBJ databases">
        <title>B98-5 Cell Line De Novo Hybrid Assembly: An Optical Mapping Approach.</title>
        <authorList>
            <person name="Kananen K."/>
            <person name="Auerbach J.A."/>
            <person name="Kautto E."/>
            <person name="Blachly J.S."/>
        </authorList>
    </citation>
    <scope>NUCLEOTIDE SEQUENCE [LARGE SCALE GENOMIC DNA]</scope>
    <source>
        <strain evidence="5">B95-8</strain>
        <tissue evidence="5">Cell line</tissue>
    </source>
</reference>
<dbReference type="Gene3D" id="1.10.150.50">
    <property type="entry name" value="Transcription Factor, Ets-1"/>
    <property type="match status" value="1"/>
</dbReference>
<feature type="chain" id="PRO_5046538656" description="Grh/CP2 DB domain-containing protein" evidence="3">
    <location>
        <begin position="18"/>
        <end position="501"/>
    </location>
</feature>
<dbReference type="SUPFAM" id="SSF47769">
    <property type="entry name" value="SAM/Pointed domain"/>
    <property type="match status" value="1"/>
</dbReference>
<comment type="caution">
    <text evidence="5">The sequence shown here is derived from an EMBL/GenBank/DDBJ whole genome shotgun (WGS) entry which is preliminary data.</text>
</comment>
<dbReference type="InterPro" id="IPR007604">
    <property type="entry name" value="CP2"/>
</dbReference>
<dbReference type="PANTHER" id="PTHR11037">
    <property type="entry name" value="TRANSCRIPTION FACTOR CP2"/>
    <property type="match status" value="1"/>
</dbReference>
<dbReference type="PROSITE" id="PS51968">
    <property type="entry name" value="GRH_CP2_DB"/>
    <property type="match status" value="1"/>
</dbReference>
<organism evidence="5 6">
    <name type="scientific">Saguinus oedipus</name>
    <name type="common">Cotton-top tamarin</name>
    <name type="synonym">Oedipomidas oedipus</name>
    <dbReference type="NCBI Taxonomy" id="9490"/>
    <lineage>
        <taxon>Eukaryota</taxon>
        <taxon>Metazoa</taxon>
        <taxon>Chordata</taxon>
        <taxon>Craniata</taxon>
        <taxon>Vertebrata</taxon>
        <taxon>Euteleostomi</taxon>
        <taxon>Mammalia</taxon>
        <taxon>Eutheria</taxon>
        <taxon>Euarchontoglires</taxon>
        <taxon>Primates</taxon>
        <taxon>Haplorrhini</taxon>
        <taxon>Platyrrhini</taxon>
        <taxon>Cebidae</taxon>
        <taxon>Callitrichinae</taxon>
        <taxon>Saguinus</taxon>
    </lineage>
</organism>
<evidence type="ECO:0000256" key="3">
    <source>
        <dbReference type="SAM" id="SignalP"/>
    </source>
</evidence>
<dbReference type="Proteomes" id="UP001266305">
    <property type="component" value="Unassembled WGS sequence"/>
</dbReference>
<comment type="similarity">
    <text evidence="1">Belongs to the grh/CP2 family. CP2 subfamily.</text>
</comment>
<evidence type="ECO:0000313" key="5">
    <source>
        <dbReference type="EMBL" id="KAK2111825.1"/>
    </source>
</evidence>
<proteinExistence type="inferred from homology"/>
<evidence type="ECO:0000259" key="4">
    <source>
        <dbReference type="PROSITE" id="PS51968"/>
    </source>
</evidence>
<dbReference type="EMBL" id="JASSZA010000005">
    <property type="protein sequence ID" value="KAK2111825.1"/>
    <property type="molecule type" value="Genomic_DNA"/>
</dbReference>
<keyword evidence="2" id="KW-0238">DNA-binding</keyword>
<feature type="domain" description="Grh/CP2 DB" evidence="4">
    <location>
        <begin position="1"/>
        <end position="235"/>
    </location>
</feature>
<dbReference type="InterPro" id="IPR013761">
    <property type="entry name" value="SAM/pointed_sf"/>
</dbReference>
<comment type="subcellular location">
    <subcellularLocation>
        <location evidence="2">Nucleus</location>
    </subcellularLocation>
</comment>
<accession>A0ABQ9VRR6</accession>
<dbReference type="InterPro" id="IPR041418">
    <property type="entry name" value="SAM_3"/>
</dbReference>
<name>A0ABQ9VRR6_SAGOE</name>
<dbReference type="Pfam" id="PF04516">
    <property type="entry name" value="CP2"/>
    <property type="match status" value="1"/>
</dbReference>
<keyword evidence="6" id="KW-1185">Reference proteome</keyword>
<evidence type="ECO:0000256" key="1">
    <source>
        <dbReference type="ARBA" id="ARBA00010852"/>
    </source>
</evidence>
<sequence length="501" mass="55598">MWCKCSVISAWCPLTARHTLLWLQSVVRVAFHDRRLQSTEQQQLAEWRWSWPGNRILDVDVPLSLGVIAPQVLPSQLNTVEFHWDPTKRTSLFLQQCSGGSVGSLMDEKEQPCSKARLFKKGGEKGVPFRLLIDTFRPSDKGLPPDHLHLAGCLIKPKGADRKLKTDGEKLEKQPMHERDKYQTACESTVFLEVHVLGFQELMPSRLPVLPCPGPSPPPSLCAPSALPPPPAATPGQLFLGHSPLPQAQQLINLLLRVETPSTCQGLGQLLIYRWEQRATTCIAVCLPTVFAMAGVPCKTPVTSQLSGSDLSPLLQASVPREELNHRASISETQQWLYQHRFSSYCQMLANFTGLDLLKLTSRDLIQICGVADGIRLFNTIRARCWAQPISVPFPLPIHHRLTLYVAQEASRQENEVPKNPDSVQNPDLGPGELHCSRLMARSSPETLLKCLLTHQAPGEPNYLASYPRGGGNTGWKQSLGELMKPDAKLPHRQLSAPEIG</sequence>
<dbReference type="PANTHER" id="PTHR11037:SF12">
    <property type="entry name" value="GRH_CP2 DB DOMAIN-CONTAINING PROTEIN"/>
    <property type="match status" value="1"/>
</dbReference>
<protein>
    <recommendedName>
        <fullName evidence="4">Grh/CP2 DB domain-containing protein</fullName>
    </recommendedName>
</protein>
<evidence type="ECO:0000256" key="2">
    <source>
        <dbReference type="PROSITE-ProRule" id="PRU01313"/>
    </source>
</evidence>
<feature type="signal peptide" evidence="3">
    <location>
        <begin position="1"/>
        <end position="17"/>
    </location>
</feature>
<dbReference type="InterPro" id="IPR040167">
    <property type="entry name" value="TF_CP2-like"/>
</dbReference>